<proteinExistence type="predicted"/>
<dbReference type="Pfam" id="PF07690">
    <property type="entry name" value="MFS_1"/>
    <property type="match status" value="1"/>
</dbReference>
<accession>A0A2Z2KLA9</accession>
<dbReference type="PANTHER" id="PTHR43266">
    <property type="entry name" value="MACROLIDE-EFFLUX PROTEIN"/>
    <property type="match status" value="1"/>
</dbReference>
<dbReference type="InterPro" id="IPR011701">
    <property type="entry name" value="MFS"/>
</dbReference>
<feature type="transmembrane region" description="Helical" evidence="7">
    <location>
        <begin position="102"/>
        <end position="129"/>
    </location>
</feature>
<feature type="transmembrane region" description="Helical" evidence="7">
    <location>
        <begin position="62"/>
        <end position="81"/>
    </location>
</feature>
<dbReference type="AlphaFoldDB" id="A0A2Z2KLA9"/>
<protein>
    <submittedName>
        <fullName evidence="9">MFS transporter</fullName>
    </submittedName>
</protein>
<feature type="transmembrane region" description="Helical" evidence="7">
    <location>
        <begin position="285"/>
        <end position="307"/>
    </location>
</feature>
<dbReference type="InterPro" id="IPR036259">
    <property type="entry name" value="MFS_trans_sf"/>
</dbReference>
<keyword evidence="4 7" id="KW-0812">Transmembrane</keyword>
<comment type="subcellular location">
    <subcellularLocation>
        <location evidence="1">Cell membrane</location>
        <topology evidence="1">Multi-pass membrane protein</topology>
    </subcellularLocation>
</comment>
<sequence>MMPTPPTKSASYNPLQGFAAPFTRSRAFPFLWLAHLISFLGSSVTMVILPVLVYSLTGSTTIMGFVMAVYMLPNIIMLPIAGHIVDRHDRVRIMMLADILRFVIMLSTAALSLSGLLSIPVLMVLIGFYGMLDGLFQPAYAAMRATVFTADIRVAANSLTQMSTQTVRLIGPALGGLLVTHLSAGIGFGLDALTYLLSLVCLVYLRRVLALKLLPQQPAAPADSTGIVVPEAEADWRADFKEGIAVLRSHPWLWITILAFSFVNICYGGITVILVPWLFKVHHGWPPYLYGLAVTFSGVGAILGGLLFGMRPVWKHRGLMAYGGALLSGLALLLLPFAQTASGAIALFAVEGFGLMIFGLIWEISLQELVPQEAFGRVASLDMLGSFALLPLGYVLVGWLADLIGGVATIAIFAGIGMACITFVLSIPAIRRFQ</sequence>
<dbReference type="PANTHER" id="PTHR43266:SF2">
    <property type="entry name" value="MAJOR FACILITATOR SUPERFAMILY (MFS) PROFILE DOMAIN-CONTAINING PROTEIN"/>
    <property type="match status" value="1"/>
</dbReference>
<name>A0A2Z2KLA9_9BACL</name>
<evidence type="ECO:0000313" key="9">
    <source>
        <dbReference type="EMBL" id="ASA24163.1"/>
    </source>
</evidence>
<feature type="transmembrane region" description="Helical" evidence="7">
    <location>
        <begin position="30"/>
        <end position="56"/>
    </location>
</feature>
<evidence type="ECO:0000259" key="8">
    <source>
        <dbReference type="PROSITE" id="PS50850"/>
    </source>
</evidence>
<evidence type="ECO:0000256" key="7">
    <source>
        <dbReference type="SAM" id="Phobius"/>
    </source>
</evidence>
<feature type="transmembrane region" description="Helical" evidence="7">
    <location>
        <begin position="319"/>
        <end position="338"/>
    </location>
</feature>
<evidence type="ECO:0000256" key="6">
    <source>
        <dbReference type="ARBA" id="ARBA00023136"/>
    </source>
</evidence>
<feature type="transmembrane region" description="Helical" evidence="7">
    <location>
        <begin position="252"/>
        <end position="279"/>
    </location>
</feature>
<reference evidence="9 10" key="1">
    <citation type="submission" date="2017-06" db="EMBL/GenBank/DDBJ databases">
        <title>Complete genome sequence of Paenibacillus donghaensis KCTC 13049T isolated from East Sea sediment, South Korea.</title>
        <authorList>
            <person name="Jung B.K."/>
            <person name="Hong S.-J."/>
            <person name="Shin J.-H."/>
        </authorList>
    </citation>
    <scope>NUCLEOTIDE SEQUENCE [LARGE SCALE GENOMIC DNA]</scope>
    <source>
        <strain evidence="9 10">KCTC 13049</strain>
    </source>
</reference>
<dbReference type="InterPro" id="IPR022324">
    <property type="entry name" value="Bacilysin_exporter_BacE_put"/>
</dbReference>
<feature type="transmembrane region" description="Helical" evidence="7">
    <location>
        <begin position="182"/>
        <end position="205"/>
    </location>
</feature>
<organism evidence="9 10">
    <name type="scientific">Paenibacillus donghaensis</name>
    <dbReference type="NCBI Taxonomy" id="414771"/>
    <lineage>
        <taxon>Bacteria</taxon>
        <taxon>Bacillati</taxon>
        <taxon>Bacillota</taxon>
        <taxon>Bacilli</taxon>
        <taxon>Bacillales</taxon>
        <taxon>Paenibacillaceae</taxon>
        <taxon>Paenibacillus</taxon>
    </lineage>
</organism>
<evidence type="ECO:0000256" key="4">
    <source>
        <dbReference type="ARBA" id="ARBA00022692"/>
    </source>
</evidence>
<dbReference type="OrthoDB" id="9775268at2"/>
<dbReference type="SUPFAM" id="SSF103473">
    <property type="entry name" value="MFS general substrate transporter"/>
    <property type="match status" value="1"/>
</dbReference>
<dbReference type="PRINTS" id="PR01988">
    <property type="entry name" value="EXPORTERBACE"/>
</dbReference>
<dbReference type="InterPro" id="IPR020846">
    <property type="entry name" value="MFS_dom"/>
</dbReference>
<feature type="transmembrane region" description="Helical" evidence="7">
    <location>
        <begin position="374"/>
        <end position="397"/>
    </location>
</feature>
<evidence type="ECO:0000256" key="5">
    <source>
        <dbReference type="ARBA" id="ARBA00022989"/>
    </source>
</evidence>
<evidence type="ECO:0000313" key="10">
    <source>
        <dbReference type="Proteomes" id="UP000249890"/>
    </source>
</evidence>
<dbReference type="Gene3D" id="1.20.1250.20">
    <property type="entry name" value="MFS general substrate transporter like domains"/>
    <property type="match status" value="1"/>
</dbReference>
<gene>
    <name evidence="9" type="ORF">B9T62_27380</name>
</gene>
<evidence type="ECO:0000256" key="1">
    <source>
        <dbReference type="ARBA" id="ARBA00004651"/>
    </source>
</evidence>
<keyword evidence="6 7" id="KW-0472">Membrane</keyword>
<dbReference type="Proteomes" id="UP000249890">
    <property type="component" value="Chromosome"/>
</dbReference>
<dbReference type="GO" id="GO:0005886">
    <property type="term" value="C:plasma membrane"/>
    <property type="evidence" value="ECO:0007669"/>
    <property type="project" value="UniProtKB-SubCell"/>
</dbReference>
<keyword evidence="5 7" id="KW-1133">Transmembrane helix</keyword>
<dbReference type="CDD" id="cd06173">
    <property type="entry name" value="MFS_MefA_like"/>
    <property type="match status" value="1"/>
</dbReference>
<feature type="transmembrane region" description="Helical" evidence="7">
    <location>
        <begin position="344"/>
        <end position="362"/>
    </location>
</feature>
<dbReference type="PROSITE" id="PS50850">
    <property type="entry name" value="MFS"/>
    <property type="match status" value="1"/>
</dbReference>
<dbReference type="KEGG" id="pdh:B9T62_27380"/>
<feature type="domain" description="Major facilitator superfamily (MFS) profile" evidence="8">
    <location>
        <begin position="27"/>
        <end position="432"/>
    </location>
</feature>
<dbReference type="EMBL" id="CP021780">
    <property type="protein sequence ID" value="ASA24163.1"/>
    <property type="molecule type" value="Genomic_DNA"/>
</dbReference>
<evidence type="ECO:0000256" key="2">
    <source>
        <dbReference type="ARBA" id="ARBA00022448"/>
    </source>
</evidence>
<feature type="transmembrane region" description="Helical" evidence="7">
    <location>
        <begin position="403"/>
        <end position="430"/>
    </location>
</feature>
<keyword evidence="2" id="KW-0813">Transport</keyword>
<dbReference type="GO" id="GO:0022857">
    <property type="term" value="F:transmembrane transporter activity"/>
    <property type="evidence" value="ECO:0007669"/>
    <property type="project" value="InterPro"/>
</dbReference>
<keyword evidence="3" id="KW-1003">Cell membrane</keyword>
<keyword evidence="10" id="KW-1185">Reference proteome</keyword>
<evidence type="ECO:0000256" key="3">
    <source>
        <dbReference type="ARBA" id="ARBA00022475"/>
    </source>
</evidence>